<accession>A0A8J3LTC5</accession>
<dbReference type="Proteomes" id="UP000653674">
    <property type="component" value="Unassembled WGS sequence"/>
</dbReference>
<dbReference type="Pfam" id="PF08906">
    <property type="entry name" value="T6SS_Tdi1_C"/>
    <property type="match status" value="1"/>
</dbReference>
<sequence length="294" mass="32708">MDVGHTVELQLDGMDDISNMSLFDRSVNRSLGSQTDKQIKKLGLSPGDLGGRSTDHFEITLSRFTRGGERATRWTAPRPDHNLSWESAVLENFLTQYRVTDRLDEAPAGDLGAVPPDLAELFRSMAGLTFNDGLYRIHTPRTAADSNEFCARLIQGFADSMYCFGFDWLGRNLAIDMSGRGEPLVVLVEPGAGEYMESGMGIRAFHDETLVEDPTALAAGFFDEWRAAHPEFTRLRYDQCIGCKVPLFLGGEDEVDNLEVVPYDVYWELCVQLRTGVRRMAPGTSIGRIIKASE</sequence>
<feature type="domain" description="T6SS immunity protein Tdi1 C-terminal" evidence="1">
    <location>
        <begin position="231"/>
        <end position="273"/>
    </location>
</feature>
<organism evidence="2 3">
    <name type="scientific">Planosporangium flavigriseum</name>
    <dbReference type="NCBI Taxonomy" id="373681"/>
    <lineage>
        <taxon>Bacteria</taxon>
        <taxon>Bacillati</taxon>
        <taxon>Actinomycetota</taxon>
        <taxon>Actinomycetes</taxon>
        <taxon>Micromonosporales</taxon>
        <taxon>Micromonosporaceae</taxon>
        <taxon>Planosporangium</taxon>
    </lineage>
</organism>
<keyword evidence="3" id="KW-1185">Reference proteome</keyword>
<name>A0A8J3LTC5_9ACTN</name>
<dbReference type="AlphaFoldDB" id="A0A8J3LTC5"/>
<evidence type="ECO:0000259" key="1">
    <source>
        <dbReference type="Pfam" id="PF08906"/>
    </source>
</evidence>
<dbReference type="InterPro" id="IPR015002">
    <property type="entry name" value="T6SS_Tdi1_C"/>
</dbReference>
<comment type="caution">
    <text evidence="2">The sequence shown here is derived from an EMBL/GenBank/DDBJ whole genome shotgun (WGS) entry which is preliminary data.</text>
</comment>
<protein>
    <recommendedName>
        <fullName evidence="1">T6SS immunity protein Tdi1 C-terminal domain-containing protein</fullName>
    </recommendedName>
</protein>
<proteinExistence type="predicted"/>
<gene>
    <name evidence="2" type="ORF">Pfl04_16250</name>
</gene>
<reference evidence="2" key="1">
    <citation type="submission" date="2021-01" db="EMBL/GenBank/DDBJ databases">
        <title>Whole genome shotgun sequence of Planosporangium flavigriseum NBRC 105377.</title>
        <authorList>
            <person name="Komaki H."/>
            <person name="Tamura T."/>
        </authorList>
    </citation>
    <scope>NUCLEOTIDE SEQUENCE</scope>
    <source>
        <strain evidence="2">NBRC 105377</strain>
    </source>
</reference>
<evidence type="ECO:0000313" key="2">
    <source>
        <dbReference type="EMBL" id="GIG73221.1"/>
    </source>
</evidence>
<evidence type="ECO:0000313" key="3">
    <source>
        <dbReference type="Proteomes" id="UP000653674"/>
    </source>
</evidence>
<dbReference type="EMBL" id="BONU01000007">
    <property type="protein sequence ID" value="GIG73221.1"/>
    <property type="molecule type" value="Genomic_DNA"/>
</dbReference>